<organism evidence="2 3">
    <name type="scientific">Aeromonas sanarellii</name>
    <dbReference type="NCBI Taxonomy" id="633415"/>
    <lineage>
        <taxon>Bacteria</taxon>
        <taxon>Pseudomonadati</taxon>
        <taxon>Pseudomonadota</taxon>
        <taxon>Gammaproteobacteria</taxon>
        <taxon>Aeromonadales</taxon>
        <taxon>Aeromonadaceae</taxon>
        <taxon>Aeromonas</taxon>
    </lineage>
</organism>
<dbReference type="EMBL" id="JAGIQF010000001">
    <property type="protein sequence ID" value="MBP0601889.1"/>
    <property type="molecule type" value="Genomic_DNA"/>
</dbReference>
<evidence type="ECO:0000256" key="1">
    <source>
        <dbReference type="SAM" id="MobiDB-lite"/>
    </source>
</evidence>
<gene>
    <name evidence="2" type="ORF">J8I01_05065</name>
</gene>
<accession>A0ABS4B333</accession>
<dbReference type="RefSeq" id="WP_209792830.1">
    <property type="nucleotide sequence ID" value="NZ_JAGIQF010000001.1"/>
</dbReference>
<name>A0ABS4B333_9GAMM</name>
<comment type="caution">
    <text evidence="2">The sequence shown here is derived from an EMBL/GenBank/DDBJ whole genome shotgun (WGS) entry which is preliminary data.</text>
</comment>
<proteinExistence type="predicted"/>
<reference evidence="2 3" key="1">
    <citation type="submission" date="2021-03" db="EMBL/GenBank/DDBJ databases">
        <title>Plant growth promoting bacteria isolated from wild legumes nodules and trapping Phaseolus vulgaris L. nodules in the center and southern Mexico.</title>
        <authorList>
            <person name="Estrada P."/>
        </authorList>
    </citation>
    <scope>NUCLEOTIDE SEQUENCE [LARGE SCALE GENOMIC DNA]</scope>
    <source>
        <strain evidence="2 3">MaGu-431</strain>
    </source>
</reference>
<evidence type="ECO:0000313" key="2">
    <source>
        <dbReference type="EMBL" id="MBP0601889.1"/>
    </source>
</evidence>
<protein>
    <submittedName>
        <fullName evidence="2">Uncharacterized protein</fullName>
    </submittedName>
</protein>
<evidence type="ECO:0000313" key="3">
    <source>
        <dbReference type="Proteomes" id="UP000666661"/>
    </source>
</evidence>
<feature type="compositionally biased region" description="Basic and acidic residues" evidence="1">
    <location>
        <begin position="1"/>
        <end position="12"/>
    </location>
</feature>
<feature type="region of interest" description="Disordered" evidence="1">
    <location>
        <begin position="1"/>
        <end position="34"/>
    </location>
</feature>
<dbReference type="Proteomes" id="UP000666661">
    <property type="component" value="Unassembled WGS sequence"/>
</dbReference>
<sequence length="94" mass="10427">MSNTEKSTDHKTTNHFQNPFPDHEKPARRTKSQPMMMKTGAWASVYHYSARVGSRHKKQQAANRNDINTDFVTFSAQDAAPGTGSAMADEAGDE</sequence>
<feature type="region of interest" description="Disordered" evidence="1">
    <location>
        <begin position="75"/>
        <end position="94"/>
    </location>
</feature>
<keyword evidence="3" id="KW-1185">Reference proteome</keyword>